<feature type="chain" id="PRO_5001866679" evidence="2">
    <location>
        <begin position="24"/>
        <end position="90"/>
    </location>
</feature>
<protein>
    <submittedName>
        <fullName evidence="3">Putative salivary secreted peptide</fullName>
    </submittedName>
</protein>
<evidence type="ECO:0000313" key="3">
    <source>
        <dbReference type="EMBL" id="JAC92607.1"/>
    </source>
</evidence>
<dbReference type="EMBL" id="GBIH01002103">
    <property type="protein sequence ID" value="JAC92607.1"/>
    <property type="molecule type" value="mRNA"/>
</dbReference>
<feature type="compositionally biased region" description="Acidic residues" evidence="1">
    <location>
        <begin position="29"/>
        <end position="46"/>
    </location>
</feature>
<keyword evidence="2" id="KW-0732">Signal</keyword>
<reference evidence="3" key="1">
    <citation type="journal article" date="2015" name="PLoS Negl. Trop. Dis.">
        <title>Deep Sequencing Analysis of the Ixodes ricinus Haemocytome.</title>
        <authorList>
            <person name="Kotsyfakis M."/>
            <person name="Kopacek P."/>
            <person name="Franta Z."/>
            <person name="Pedra J.H."/>
            <person name="Ribeiro J.M."/>
        </authorList>
    </citation>
    <scope>NUCLEOTIDE SEQUENCE</scope>
</reference>
<dbReference type="AlphaFoldDB" id="A0A090X866"/>
<proteinExistence type="evidence at transcript level"/>
<evidence type="ECO:0000256" key="1">
    <source>
        <dbReference type="SAM" id="MobiDB-lite"/>
    </source>
</evidence>
<feature type="region of interest" description="Disordered" evidence="1">
    <location>
        <begin position="23"/>
        <end position="46"/>
    </location>
</feature>
<name>A0A090X866_IXORI</name>
<evidence type="ECO:0000256" key="2">
    <source>
        <dbReference type="SAM" id="SignalP"/>
    </source>
</evidence>
<feature type="signal peptide" evidence="2">
    <location>
        <begin position="1"/>
        <end position="23"/>
    </location>
</feature>
<accession>A0A090X866</accession>
<organism evidence="3">
    <name type="scientific">Ixodes ricinus</name>
    <name type="common">Common tick</name>
    <name type="synonym">Acarus ricinus</name>
    <dbReference type="NCBI Taxonomy" id="34613"/>
    <lineage>
        <taxon>Eukaryota</taxon>
        <taxon>Metazoa</taxon>
        <taxon>Ecdysozoa</taxon>
        <taxon>Arthropoda</taxon>
        <taxon>Chelicerata</taxon>
        <taxon>Arachnida</taxon>
        <taxon>Acari</taxon>
        <taxon>Parasitiformes</taxon>
        <taxon>Ixodida</taxon>
        <taxon>Ixodoidea</taxon>
        <taxon>Ixodidae</taxon>
        <taxon>Ixodinae</taxon>
        <taxon>Ixodes</taxon>
    </lineage>
</organism>
<sequence>MNPFSLALVSSLLLATLVITASGQNSEPTADESGDEVQDAECSDPDNCDNQKCCKHDIVEDADMVRVSCAPKPKDGTRCDSRTEYINHSN</sequence>